<proteinExistence type="predicted"/>
<feature type="compositionally biased region" description="Basic and acidic residues" evidence="1">
    <location>
        <begin position="69"/>
        <end position="78"/>
    </location>
</feature>
<sequence>MDEQNKTTATGTVTTHTDAGADSARDVHQATYTTTPLDSRVSSSNEGLGGAVSPEMPDPKEVTGQFDHLATRDPEAMEQRLQTPEFAGAETTAGLGSESLAGLPAGGDVAGFGGAGMFETGLGPSGTRTNADPNAGYTAPALSGPPHVSEQPGDLPPGETEELKSQIENR</sequence>
<dbReference type="STRING" id="1288484.GCA_000348665_01250"/>
<dbReference type="RefSeq" id="WP_114671148.1">
    <property type="nucleotide sequence ID" value="NZ_CP031158.1"/>
</dbReference>
<evidence type="ECO:0000256" key="1">
    <source>
        <dbReference type="SAM" id="MobiDB-lite"/>
    </source>
</evidence>
<evidence type="ECO:0000313" key="2">
    <source>
        <dbReference type="EMBL" id="AXG98074.1"/>
    </source>
</evidence>
<feature type="compositionally biased region" description="Polar residues" evidence="1">
    <location>
        <begin position="30"/>
        <end position="46"/>
    </location>
</feature>
<feature type="compositionally biased region" description="Basic and acidic residues" evidence="1">
    <location>
        <begin position="161"/>
        <end position="170"/>
    </location>
</feature>
<dbReference type="EMBL" id="CP031158">
    <property type="protein sequence ID" value="AXG98074.1"/>
    <property type="molecule type" value="Genomic_DNA"/>
</dbReference>
<feature type="compositionally biased region" description="Low complexity" evidence="1">
    <location>
        <begin position="7"/>
        <end position="22"/>
    </location>
</feature>
<dbReference type="Proteomes" id="UP000253744">
    <property type="component" value="Chromosome"/>
</dbReference>
<accession>A0A345IEF2</accession>
<evidence type="ECO:0000313" key="3">
    <source>
        <dbReference type="Proteomes" id="UP000253744"/>
    </source>
</evidence>
<reference evidence="2 3" key="1">
    <citation type="submission" date="2018-07" db="EMBL/GenBank/DDBJ databases">
        <title>Complete Genome and Methylome Analysis of Deinococcus wulumuqiensis NEB 479.</title>
        <authorList>
            <person name="Fomenkov A."/>
            <person name="Luyten Y."/>
            <person name="Vincze T."/>
            <person name="Anton B.P."/>
            <person name="Clark T."/>
            <person name="Roberts R.J."/>
            <person name="Morgan R.D."/>
        </authorList>
    </citation>
    <scope>NUCLEOTIDE SEQUENCE [LARGE SCALE GENOMIC DNA]</scope>
    <source>
        <strain evidence="2 3">NEB 479</strain>
    </source>
</reference>
<name>A0A345IEF2_9DEIO</name>
<feature type="region of interest" description="Disordered" evidence="1">
    <location>
        <begin position="1"/>
        <end position="170"/>
    </location>
</feature>
<gene>
    <name evidence="2" type="ORF">DVJ83_01610</name>
</gene>
<organism evidence="2 3">
    <name type="scientific">Deinococcus wulumuqiensis</name>
    <dbReference type="NCBI Taxonomy" id="980427"/>
    <lineage>
        <taxon>Bacteria</taxon>
        <taxon>Thermotogati</taxon>
        <taxon>Deinococcota</taxon>
        <taxon>Deinococci</taxon>
        <taxon>Deinococcales</taxon>
        <taxon>Deinococcaceae</taxon>
        <taxon>Deinococcus</taxon>
    </lineage>
</organism>
<protein>
    <submittedName>
        <fullName evidence="2">Uncharacterized protein</fullName>
    </submittedName>
</protein>
<dbReference type="KEGG" id="dwu:DVJ83_01610"/>
<dbReference type="AlphaFoldDB" id="A0A345IEF2"/>
<feature type="compositionally biased region" description="Gly residues" evidence="1">
    <location>
        <begin position="104"/>
        <end position="116"/>
    </location>
</feature>